<accession>A0A8X6IUM6</accession>
<dbReference type="Proteomes" id="UP000887116">
    <property type="component" value="Unassembled WGS sequence"/>
</dbReference>
<keyword evidence="2" id="KW-1185">Reference proteome</keyword>
<protein>
    <submittedName>
        <fullName evidence="1">Uncharacterized protein</fullName>
    </submittedName>
</protein>
<proteinExistence type="predicted"/>
<dbReference type="EMBL" id="BMAO01029006">
    <property type="protein sequence ID" value="GFR28789.1"/>
    <property type="molecule type" value="Genomic_DNA"/>
</dbReference>
<name>A0A8X6IUM6_TRICU</name>
<evidence type="ECO:0000313" key="2">
    <source>
        <dbReference type="Proteomes" id="UP000887116"/>
    </source>
</evidence>
<dbReference type="AlphaFoldDB" id="A0A8X6IUM6"/>
<gene>
    <name evidence="1" type="ORF">TNCT_128431</name>
</gene>
<organism evidence="1 2">
    <name type="scientific">Trichonephila clavata</name>
    <name type="common">Joro spider</name>
    <name type="synonym">Nephila clavata</name>
    <dbReference type="NCBI Taxonomy" id="2740835"/>
    <lineage>
        <taxon>Eukaryota</taxon>
        <taxon>Metazoa</taxon>
        <taxon>Ecdysozoa</taxon>
        <taxon>Arthropoda</taxon>
        <taxon>Chelicerata</taxon>
        <taxon>Arachnida</taxon>
        <taxon>Araneae</taxon>
        <taxon>Araneomorphae</taxon>
        <taxon>Entelegynae</taxon>
        <taxon>Araneoidea</taxon>
        <taxon>Nephilidae</taxon>
        <taxon>Trichonephila</taxon>
    </lineage>
</organism>
<evidence type="ECO:0000313" key="1">
    <source>
        <dbReference type="EMBL" id="GFR28789.1"/>
    </source>
</evidence>
<sequence length="98" mass="11310">MHTTSLLKHQTLNVTDSNKIIETHFERHFRLPLMIIASICILEALISREPNFRENNNCLKSLLNVLTVGEREQCLIEVTCKDWLLCGVATFRSFGPPW</sequence>
<dbReference type="OrthoDB" id="10405358at2759"/>
<comment type="caution">
    <text evidence="1">The sequence shown here is derived from an EMBL/GenBank/DDBJ whole genome shotgun (WGS) entry which is preliminary data.</text>
</comment>
<reference evidence="1" key="1">
    <citation type="submission" date="2020-07" db="EMBL/GenBank/DDBJ databases">
        <title>Multicomponent nature underlies the extraordinary mechanical properties of spider dragline silk.</title>
        <authorList>
            <person name="Kono N."/>
            <person name="Nakamura H."/>
            <person name="Mori M."/>
            <person name="Yoshida Y."/>
            <person name="Ohtoshi R."/>
            <person name="Malay A.D."/>
            <person name="Moran D.A.P."/>
            <person name="Tomita M."/>
            <person name="Numata K."/>
            <person name="Arakawa K."/>
        </authorList>
    </citation>
    <scope>NUCLEOTIDE SEQUENCE</scope>
</reference>